<dbReference type="EMBL" id="CALNXI010000075">
    <property type="protein sequence ID" value="CAH3017986.1"/>
    <property type="molecule type" value="Genomic_DNA"/>
</dbReference>
<proteinExistence type="predicted"/>
<comment type="caution">
    <text evidence="2">The sequence shown here is derived from an EMBL/GenBank/DDBJ whole genome shotgun (WGS) entry which is preliminary data.</text>
</comment>
<organism evidence="2 3">
    <name type="scientific">Porites evermanni</name>
    <dbReference type="NCBI Taxonomy" id="104178"/>
    <lineage>
        <taxon>Eukaryota</taxon>
        <taxon>Metazoa</taxon>
        <taxon>Cnidaria</taxon>
        <taxon>Anthozoa</taxon>
        <taxon>Hexacorallia</taxon>
        <taxon>Scleractinia</taxon>
        <taxon>Fungiina</taxon>
        <taxon>Poritidae</taxon>
        <taxon>Porites</taxon>
    </lineage>
</organism>
<evidence type="ECO:0000313" key="2">
    <source>
        <dbReference type="EMBL" id="CAH3017986.1"/>
    </source>
</evidence>
<dbReference type="Proteomes" id="UP001159427">
    <property type="component" value="Unassembled WGS sequence"/>
</dbReference>
<accession>A0ABN8LQK9</accession>
<sequence>MSPRRKIIRNSFLHLDGAAYSFEMTDRLDHNNLDFSEDDVLTKICETISDGYKDPMHEGQDQVLVAFDKDAHKFPILPDNVLTQYLDETSRRKVYSNWLIFRQNGNHLTITHFGAFGSEKDQDFIDTQEETMRALAIYKQLLEDLKSPINKMSEEDQALMEEHILAEAKAHYFGIVQNNESQIQTCKKELEQLIYEVYDEEEDKTVARNLIAKLSASTGKVLIKTMAKVITEELAEKAAKKVAAKLAAKAAAKIAAMSGLKGGAAKGSSKVAAKAVPFVGAAIGVGFGLWRLSQGDVLGAGLEIASGAASCVPGAGTAVSLAIDGTLVGKDMKEALEAETKRERNVQELQCKIKKIENELKVLSEDYDKAKEDYEFVKKVLEDPGCGITKVQKAISILEKLSAALLKVGA</sequence>
<keyword evidence="1" id="KW-0175">Coiled coil</keyword>
<name>A0ABN8LQK9_9CNID</name>
<feature type="coiled-coil region" evidence="1">
    <location>
        <begin position="339"/>
        <end position="380"/>
    </location>
</feature>
<protein>
    <submittedName>
        <fullName evidence="2">Uncharacterized protein</fullName>
    </submittedName>
</protein>
<gene>
    <name evidence="2" type="ORF">PEVE_00040682</name>
</gene>
<evidence type="ECO:0000256" key="1">
    <source>
        <dbReference type="SAM" id="Coils"/>
    </source>
</evidence>
<reference evidence="2 3" key="1">
    <citation type="submission" date="2022-05" db="EMBL/GenBank/DDBJ databases">
        <authorList>
            <consortium name="Genoscope - CEA"/>
            <person name="William W."/>
        </authorList>
    </citation>
    <scope>NUCLEOTIDE SEQUENCE [LARGE SCALE GENOMIC DNA]</scope>
</reference>
<evidence type="ECO:0000313" key="3">
    <source>
        <dbReference type="Proteomes" id="UP001159427"/>
    </source>
</evidence>
<keyword evidence="3" id="KW-1185">Reference proteome</keyword>